<name>A0A4Z2FZR4_9TELE</name>
<dbReference type="EMBL" id="SRLO01000795">
    <property type="protein sequence ID" value="TNN46325.1"/>
    <property type="molecule type" value="Genomic_DNA"/>
</dbReference>
<evidence type="ECO:0000256" key="1">
    <source>
        <dbReference type="SAM" id="MobiDB-lite"/>
    </source>
</evidence>
<feature type="region of interest" description="Disordered" evidence="1">
    <location>
        <begin position="47"/>
        <end position="72"/>
    </location>
</feature>
<dbReference type="Proteomes" id="UP000314294">
    <property type="component" value="Unassembled WGS sequence"/>
</dbReference>
<gene>
    <name evidence="2" type="ORF">EYF80_043474</name>
</gene>
<feature type="compositionally biased region" description="Pro residues" evidence="1">
    <location>
        <begin position="97"/>
        <end position="122"/>
    </location>
</feature>
<feature type="region of interest" description="Disordered" evidence="1">
    <location>
        <begin position="91"/>
        <end position="145"/>
    </location>
</feature>
<feature type="region of interest" description="Disordered" evidence="1">
    <location>
        <begin position="1"/>
        <end position="21"/>
    </location>
</feature>
<evidence type="ECO:0000313" key="3">
    <source>
        <dbReference type="Proteomes" id="UP000314294"/>
    </source>
</evidence>
<evidence type="ECO:0000313" key="2">
    <source>
        <dbReference type="EMBL" id="TNN46325.1"/>
    </source>
</evidence>
<keyword evidence="3" id="KW-1185">Reference proteome</keyword>
<sequence>MHFGFGRRSLSSPSPFSLGAAWPSDSVAASITLGSWSLRRRRERLRRSAPSLLSASASSPSPSSREYGGLKVKPCCRTDHRLSLPELMELAGLAAGPPRPRPEVAPRPLPPRRAPRSSPPMPRGRCSRSPTSSDSDGLDSSEFVPGWSEDERRRIVLAVGGAAASAAAPVVAFLPLNAGAPGSVGRGAVPNADLTELLVDLETLEAQLLHLLQDGGTEQPFLMWRWAGVGGEQGEKKASADERRGFTHLEVGHVVLQQSLSVADVLFSSHKHEGNQALKQS</sequence>
<comment type="caution">
    <text evidence="2">The sequence shown here is derived from an EMBL/GenBank/DDBJ whole genome shotgun (WGS) entry which is preliminary data.</text>
</comment>
<proteinExistence type="predicted"/>
<organism evidence="2 3">
    <name type="scientific">Liparis tanakae</name>
    <name type="common">Tanaka's snailfish</name>
    <dbReference type="NCBI Taxonomy" id="230148"/>
    <lineage>
        <taxon>Eukaryota</taxon>
        <taxon>Metazoa</taxon>
        <taxon>Chordata</taxon>
        <taxon>Craniata</taxon>
        <taxon>Vertebrata</taxon>
        <taxon>Euteleostomi</taxon>
        <taxon>Actinopterygii</taxon>
        <taxon>Neopterygii</taxon>
        <taxon>Teleostei</taxon>
        <taxon>Neoteleostei</taxon>
        <taxon>Acanthomorphata</taxon>
        <taxon>Eupercaria</taxon>
        <taxon>Perciformes</taxon>
        <taxon>Cottioidei</taxon>
        <taxon>Cottales</taxon>
        <taxon>Liparidae</taxon>
        <taxon>Liparis</taxon>
    </lineage>
</organism>
<protein>
    <submittedName>
        <fullName evidence="2">Uncharacterized protein</fullName>
    </submittedName>
</protein>
<accession>A0A4Z2FZR4</accession>
<feature type="compositionally biased region" description="Low complexity" evidence="1">
    <location>
        <begin position="1"/>
        <end position="19"/>
    </location>
</feature>
<dbReference type="AlphaFoldDB" id="A0A4Z2FZR4"/>
<reference evidence="2 3" key="1">
    <citation type="submission" date="2019-03" db="EMBL/GenBank/DDBJ databases">
        <title>First draft genome of Liparis tanakae, snailfish: a comprehensive survey of snailfish specific genes.</title>
        <authorList>
            <person name="Kim W."/>
            <person name="Song I."/>
            <person name="Jeong J.-H."/>
            <person name="Kim D."/>
            <person name="Kim S."/>
            <person name="Ryu S."/>
            <person name="Song J.Y."/>
            <person name="Lee S.K."/>
        </authorList>
    </citation>
    <scope>NUCLEOTIDE SEQUENCE [LARGE SCALE GENOMIC DNA]</scope>
    <source>
        <tissue evidence="2">Muscle</tissue>
    </source>
</reference>
<feature type="compositionally biased region" description="Low complexity" evidence="1">
    <location>
        <begin position="48"/>
        <end position="66"/>
    </location>
</feature>